<evidence type="ECO:0000313" key="2">
    <source>
        <dbReference type="EMBL" id="KAK8564948.1"/>
    </source>
</evidence>
<gene>
    <name evidence="2" type="ORF">V6N12_058524</name>
</gene>
<name>A0ABR2EU96_9ROSI</name>
<reference evidence="2 3" key="1">
    <citation type="journal article" date="2024" name="G3 (Bethesda)">
        <title>Genome assembly of Hibiscus sabdariffa L. provides insights into metabolisms of medicinal natural products.</title>
        <authorList>
            <person name="Kim T."/>
        </authorList>
    </citation>
    <scope>NUCLEOTIDE SEQUENCE [LARGE SCALE GENOMIC DNA]</scope>
    <source>
        <strain evidence="2">TK-2024</strain>
        <tissue evidence="2">Old leaves</tissue>
    </source>
</reference>
<proteinExistence type="predicted"/>
<accession>A0ABR2EU96</accession>
<protein>
    <submittedName>
        <fullName evidence="2">Uncharacterized protein</fullName>
    </submittedName>
</protein>
<sequence>MGSLPSTSTFPSGWRLQWRSPTPAGATIGTSRTMVSSSGDILLPWPHDFSPNLGRLWSLRSEPGSRKRWREKRGGQEFLDGGLNASEWPL</sequence>
<dbReference type="EMBL" id="JBBPBM010000010">
    <property type="protein sequence ID" value="KAK8564948.1"/>
    <property type="molecule type" value="Genomic_DNA"/>
</dbReference>
<organism evidence="2 3">
    <name type="scientific">Hibiscus sabdariffa</name>
    <name type="common">roselle</name>
    <dbReference type="NCBI Taxonomy" id="183260"/>
    <lineage>
        <taxon>Eukaryota</taxon>
        <taxon>Viridiplantae</taxon>
        <taxon>Streptophyta</taxon>
        <taxon>Embryophyta</taxon>
        <taxon>Tracheophyta</taxon>
        <taxon>Spermatophyta</taxon>
        <taxon>Magnoliopsida</taxon>
        <taxon>eudicotyledons</taxon>
        <taxon>Gunneridae</taxon>
        <taxon>Pentapetalae</taxon>
        <taxon>rosids</taxon>
        <taxon>malvids</taxon>
        <taxon>Malvales</taxon>
        <taxon>Malvaceae</taxon>
        <taxon>Malvoideae</taxon>
        <taxon>Hibiscus</taxon>
    </lineage>
</organism>
<feature type="compositionally biased region" description="Polar residues" evidence="1">
    <location>
        <begin position="1"/>
        <end position="11"/>
    </location>
</feature>
<evidence type="ECO:0000256" key="1">
    <source>
        <dbReference type="SAM" id="MobiDB-lite"/>
    </source>
</evidence>
<feature type="region of interest" description="Disordered" evidence="1">
    <location>
        <begin position="64"/>
        <end position="90"/>
    </location>
</feature>
<dbReference type="Proteomes" id="UP001472677">
    <property type="component" value="Unassembled WGS sequence"/>
</dbReference>
<evidence type="ECO:0000313" key="3">
    <source>
        <dbReference type="Proteomes" id="UP001472677"/>
    </source>
</evidence>
<comment type="caution">
    <text evidence="2">The sequence shown here is derived from an EMBL/GenBank/DDBJ whole genome shotgun (WGS) entry which is preliminary data.</text>
</comment>
<keyword evidence="3" id="KW-1185">Reference proteome</keyword>
<feature type="region of interest" description="Disordered" evidence="1">
    <location>
        <begin position="1"/>
        <end position="31"/>
    </location>
</feature>